<dbReference type="Gene3D" id="1.10.760.10">
    <property type="entry name" value="Cytochrome c-like domain"/>
    <property type="match status" value="2"/>
</dbReference>
<dbReference type="InterPro" id="IPR050597">
    <property type="entry name" value="Cytochrome_c_Oxidase_Subunit"/>
</dbReference>
<keyword evidence="4" id="KW-0249">Electron transport</keyword>
<dbReference type="OrthoDB" id="9773456at2"/>
<name>A0A158JZ00_9BURK</name>
<feature type="transmembrane region" description="Helical" evidence="7">
    <location>
        <begin position="12"/>
        <end position="36"/>
    </location>
</feature>
<evidence type="ECO:0000256" key="7">
    <source>
        <dbReference type="SAM" id="Phobius"/>
    </source>
</evidence>
<evidence type="ECO:0000313" key="10">
    <source>
        <dbReference type="Proteomes" id="UP000054683"/>
    </source>
</evidence>
<dbReference type="PROSITE" id="PS51007">
    <property type="entry name" value="CYTC"/>
    <property type="match status" value="2"/>
</dbReference>
<dbReference type="SUPFAM" id="SSF46626">
    <property type="entry name" value="Cytochrome c"/>
    <property type="match status" value="2"/>
</dbReference>
<evidence type="ECO:0000256" key="4">
    <source>
        <dbReference type="ARBA" id="ARBA00022982"/>
    </source>
</evidence>
<dbReference type="RefSeq" id="WP_062093119.1">
    <property type="nucleotide sequence ID" value="NZ_FCOK02000149.1"/>
</dbReference>
<gene>
    <name evidence="9" type="ORF">AWB69_09139</name>
</gene>
<sequence>MSDERLFSLRNRWFTVTVGGMLALVAFSTAVGFIWLPSAQSDQPFQGVWNAICSAAGVPQQWLRASSATPVPLVQTSAVAMTPQLLAQPSSTSIGRGATLSMRCTMCHGVRGMSDANSPNLAGQYSSVIYKQLLDFQSGARRNAVMSPMVSNLSDQDMRDLSAYYAYLPRPVALRSDAAPVVPVPDIVSGGAPMRNIASCASCHGGIDHKAGSPWLEGMPAAYTRAQLQAFANDTRHNDINEQMRNVARNMTPEEIDAAAAYYAGAQP</sequence>
<dbReference type="GO" id="GO:0020037">
    <property type="term" value="F:heme binding"/>
    <property type="evidence" value="ECO:0007669"/>
    <property type="project" value="InterPro"/>
</dbReference>
<dbReference type="Proteomes" id="UP000054683">
    <property type="component" value="Unassembled WGS sequence"/>
</dbReference>
<protein>
    <submittedName>
        <fullName evidence="9">Cytochrome c, class I</fullName>
    </submittedName>
</protein>
<proteinExistence type="predicted"/>
<evidence type="ECO:0000256" key="3">
    <source>
        <dbReference type="ARBA" id="ARBA00022723"/>
    </source>
</evidence>
<dbReference type="GO" id="GO:0046872">
    <property type="term" value="F:metal ion binding"/>
    <property type="evidence" value="ECO:0007669"/>
    <property type="project" value="UniProtKB-KW"/>
</dbReference>
<evidence type="ECO:0000256" key="2">
    <source>
        <dbReference type="ARBA" id="ARBA00022617"/>
    </source>
</evidence>
<evidence type="ECO:0000259" key="8">
    <source>
        <dbReference type="PROSITE" id="PS51007"/>
    </source>
</evidence>
<keyword evidence="7" id="KW-1133">Transmembrane helix</keyword>
<evidence type="ECO:0000256" key="1">
    <source>
        <dbReference type="ARBA" id="ARBA00022448"/>
    </source>
</evidence>
<feature type="domain" description="Cytochrome c" evidence="8">
    <location>
        <begin position="92"/>
        <end position="169"/>
    </location>
</feature>
<dbReference type="PANTHER" id="PTHR33751">
    <property type="entry name" value="CBB3-TYPE CYTOCHROME C OXIDASE SUBUNIT FIXP"/>
    <property type="match status" value="1"/>
</dbReference>
<evidence type="ECO:0000256" key="5">
    <source>
        <dbReference type="ARBA" id="ARBA00023004"/>
    </source>
</evidence>
<evidence type="ECO:0000256" key="6">
    <source>
        <dbReference type="PROSITE-ProRule" id="PRU00433"/>
    </source>
</evidence>
<dbReference type="InterPro" id="IPR036909">
    <property type="entry name" value="Cyt_c-like_dom_sf"/>
</dbReference>
<dbReference type="GO" id="GO:0009055">
    <property type="term" value="F:electron transfer activity"/>
    <property type="evidence" value="ECO:0007669"/>
    <property type="project" value="InterPro"/>
</dbReference>
<accession>A0A158JZ00</accession>
<keyword evidence="1" id="KW-0813">Transport</keyword>
<dbReference type="PANTHER" id="PTHR33751:SF9">
    <property type="entry name" value="CYTOCHROME C4"/>
    <property type="match status" value="1"/>
</dbReference>
<organism evidence="9 10">
    <name type="scientific">Caballeronia udeis</name>
    <dbReference type="NCBI Taxonomy" id="1232866"/>
    <lineage>
        <taxon>Bacteria</taxon>
        <taxon>Pseudomonadati</taxon>
        <taxon>Pseudomonadota</taxon>
        <taxon>Betaproteobacteria</taxon>
        <taxon>Burkholderiales</taxon>
        <taxon>Burkholderiaceae</taxon>
        <taxon>Caballeronia</taxon>
    </lineage>
</organism>
<keyword evidence="7" id="KW-0812">Transmembrane</keyword>
<dbReference type="InterPro" id="IPR009056">
    <property type="entry name" value="Cyt_c-like_dom"/>
</dbReference>
<reference evidence="9 10" key="1">
    <citation type="submission" date="2016-01" db="EMBL/GenBank/DDBJ databases">
        <authorList>
            <person name="Oliw E.H."/>
        </authorList>
    </citation>
    <scope>NUCLEOTIDE SEQUENCE [LARGE SCALE GENOMIC DNA]</scope>
    <source>
        <strain evidence="9">LMG 27134</strain>
    </source>
</reference>
<dbReference type="EMBL" id="FCOK02000149">
    <property type="protein sequence ID" value="SAL74122.1"/>
    <property type="molecule type" value="Genomic_DNA"/>
</dbReference>
<keyword evidence="3 6" id="KW-0479">Metal-binding</keyword>
<dbReference type="AlphaFoldDB" id="A0A158JZ00"/>
<keyword evidence="5 6" id="KW-0408">Iron</keyword>
<feature type="domain" description="Cytochrome c" evidence="8">
    <location>
        <begin position="185"/>
        <end position="267"/>
    </location>
</feature>
<evidence type="ECO:0000313" key="9">
    <source>
        <dbReference type="EMBL" id="SAL74122.1"/>
    </source>
</evidence>
<keyword evidence="2 6" id="KW-0349">Heme</keyword>
<dbReference type="Pfam" id="PF00034">
    <property type="entry name" value="Cytochrom_C"/>
    <property type="match status" value="2"/>
</dbReference>
<keyword evidence="7" id="KW-0472">Membrane</keyword>